<protein>
    <submittedName>
        <fullName evidence="9">BTAD domain-containing putative transcriptional regulator</fullName>
    </submittedName>
</protein>
<dbReference type="EMBL" id="JBHEZX010000010">
    <property type="protein sequence ID" value="MFC1412140.1"/>
    <property type="molecule type" value="Genomic_DNA"/>
</dbReference>
<evidence type="ECO:0000313" key="10">
    <source>
        <dbReference type="EMBL" id="MFC1429865.1"/>
    </source>
</evidence>
<evidence type="ECO:0000256" key="7">
    <source>
        <dbReference type="SAM" id="MobiDB-lite"/>
    </source>
</evidence>
<dbReference type="InterPro" id="IPR051677">
    <property type="entry name" value="AfsR-DnrI-RedD_regulator"/>
</dbReference>
<evidence type="ECO:0000313" key="11">
    <source>
        <dbReference type="Proteomes" id="UP001592530"/>
    </source>
</evidence>
<evidence type="ECO:0000256" key="5">
    <source>
        <dbReference type="ARBA" id="ARBA00023163"/>
    </source>
</evidence>
<dbReference type="EMBL" id="JBHEZY010000001">
    <property type="protein sequence ID" value="MFC1429865.1"/>
    <property type="molecule type" value="Genomic_DNA"/>
</dbReference>
<reference evidence="11 12" key="1">
    <citation type="submission" date="2024-09" db="EMBL/GenBank/DDBJ databases">
        <authorList>
            <person name="Lee S.D."/>
        </authorList>
    </citation>
    <scope>NUCLEOTIDE SEQUENCE [LARGE SCALE GENOMIC DNA]</scope>
    <source>
        <strain evidence="9 12">N1-1</strain>
        <strain evidence="10 11">N1-3</strain>
    </source>
</reference>
<dbReference type="InterPro" id="IPR011990">
    <property type="entry name" value="TPR-like_helical_dom_sf"/>
</dbReference>
<dbReference type="Pfam" id="PF03704">
    <property type="entry name" value="BTAD"/>
    <property type="match status" value="1"/>
</dbReference>
<proteinExistence type="inferred from homology"/>
<dbReference type="SUPFAM" id="SSF52540">
    <property type="entry name" value="P-loop containing nucleoside triphosphate hydrolases"/>
    <property type="match status" value="1"/>
</dbReference>
<evidence type="ECO:0000256" key="1">
    <source>
        <dbReference type="ARBA" id="ARBA00005820"/>
    </source>
</evidence>
<evidence type="ECO:0000313" key="9">
    <source>
        <dbReference type="EMBL" id="MFC1412140.1"/>
    </source>
</evidence>
<feature type="DNA-binding region" description="OmpR/PhoB-type" evidence="6">
    <location>
        <begin position="4"/>
        <end position="109"/>
    </location>
</feature>
<keyword evidence="5" id="KW-0804">Transcription</keyword>
<dbReference type="SMART" id="SM01043">
    <property type="entry name" value="BTAD"/>
    <property type="match status" value="1"/>
</dbReference>
<dbReference type="SUPFAM" id="SSF46894">
    <property type="entry name" value="C-terminal effector domain of the bipartite response regulators"/>
    <property type="match status" value="1"/>
</dbReference>
<dbReference type="Pfam" id="PF00486">
    <property type="entry name" value="Trans_reg_C"/>
    <property type="match status" value="1"/>
</dbReference>
<dbReference type="InterPro" id="IPR016032">
    <property type="entry name" value="Sig_transdc_resp-reg_C-effctor"/>
</dbReference>
<dbReference type="PANTHER" id="PTHR35807:SF1">
    <property type="entry name" value="TRANSCRIPTIONAL REGULATOR REDD"/>
    <property type="match status" value="1"/>
</dbReference>
<dbReference type="Gene3D" id="1.25.40.10">
    <property type="entry name" value="Tetratricopeptide repeat domain"/>
    <property type="match status" value="2"/>
</dbReference>
<evidence type="ECO:0000256" key="3">
    <source>
        <dbReference type="ARBA" id="ARBA00023015"/>
    </source>
</evidence>
<dbReference type="InterPro" id="IPR002182">
    <property type="entry name" value="NB-ARC"/>
</dbReference>
<name>A0ABV6VEI4_9ACTN</name>
<sequence length="993" mass="105820">MAKSEADRAGPPLEFQLLGAVRARLDGMPLELGSPQQLAVLARLLLAAGRAVPVQDLVGGIWGETSPPRAVGTVRTYVSRLRGLLDPARAKRGRDTVLLSVGDGYALRIPDGALDLDLLEQLRTRAAKEYSAGDPAAAGALLDRALALWSGEPLAGVPGEYATRERDRIAALRFDLVEERAAADLAQGLHGQAVALLGPLVAEQPLRERPRAQLMLALYRGGRQAEALGVYADTRRLLVAELGVEPGPELAALHRRILAADPDLDPAPQPGPRSDAPPIPRPSQLPSDIPDFIGRADIVRYLLRVLTAREGSAVGVYALSGLGGVGKTTLAVHVAHRAREAFPDGQLYADLNGTQAVPADPFDVLAQFLTSLGVAPDQLPEQLDQRSALLRSLLADRSVLMLLDNARDAAQVRPLLPGTPGNAVLVTSRIRPAELPGVQLLGVSTLGQDEAVSLLAAVAGPARIADEEPAARALVNACALLPLAVRIVAARLAARPSWTVGSLLARLEDQRRRLDELRVGSLAVEATFQLGYQQLTEHQARAFRLLALPEGPSLPIGGAAAVLAGAEPEVEDLAESLVDAGLLEADGAGRYRYHDLLRLFARSRAEAQDPAELRAQIPLRLLEHLLGRVCDAWRTLMRDEALSWRLHPGEAPGADFADEDSAWAWLRAELHLVPAVAEQVLRQAPEPSLRAVVDLLIGWIWLFENEASAQGFGPVLALALDTARTLDDARSTGRLCYLTGLLAALAGRTTEAEEHLRAALELLEADDNLEIRYTAASELALALNSSGRPEQALPYLELARGLSAELGHLADEARLLGNIARAHLTAGRAADAVRAAEAAIATAQVSGNLGCLADAVYQLGIARQGSGEPAAAAERFQEALGHFRAQQRPWLEGPALARLADCRTELGSPAAAVVLAEQALELGSSLDLRYCQGLAQAALGRALLALGQEYRARGCLTEARRIFEELDSPEAATVRRLLDGVESGSRYPSLIRY</sequence>
<keyword evidence="3" id="KW-0805">Transcription regulation</keyword>
<dbReference type="Proteomes" id="UP001592530">
    <property type="component" value="Unassembled WGS sequence"/>
</dbReference>
<keyword evidence="4 6" id="KW-0238">DNA-binding</keyword>
<dbReference type="InterPro" id="IPR036388">
    <property type="entry name" value="WH-like_DNA-bd_sf"/>
</dbReference>
<dbReference type="InterPro" id="IPR005158">
    <property type="entry name" value="BTAD"/>
</dbReference>
<comment type="similarity">
    <text evidence="1">Belongs to the AfsR/DnrI/RedD regulatory family.</text>
</comment>
<evidence type="ECO:0000256" key="2">
    <source>
        <dbReference type="ARBA" id="ARBA00023012"/>
    </source>
</evidence>
<dbReference type="PANTHER" id="PTHR35807">
    <property type="entry name" value="TRANSCRIPTIONAL REGULATOR REDD-RELATED"/>
    <property type="match status" value="1"/>
</dbReference>
<dbReference type="InterPro" id="IPR001867">
    <property type="entry name" value="OmpR/PhoB-type_DNA-bd"/>
</dbReference>
<dbReference type="InterPro" id="IPR019734">
    <property type="entry name" value="TPR_rpt"/>
</dbReference>
<organism evidence="9 12">
    <name type="scientific">Streptacidiphilus alkalitolerans</name>
    <dbReference type="NCBI Taxonomy" id="3342712"/>
    <lineage>
        <taxon>Bacteria</taxon>
        <taxon>Bacillati</taxon>
        <taxon>Actinomycetota</taxon>
        <taxon>Actinomycetes</taxon>
        <taxon>Kitasatosporales</taxon>
        <taxon>Streptomycetaceae</taxon>
        <taxon>Streptacidiphilus</taxon>
    </lineage>
</organism>
<gene>
    <name evidence="10" type="ORF">ACEZDB_04235</name>
    <name evidence="9" type="ORF">ACEZDG_23000</name>
</gene>
<dbReference type="Gene3D" id="1.10.10.10">
    <property type="entry name" value="Winged helix-like DNA-binding domain superfamily/Winged helix DNA-binding domain"/>
    <property type="match status" value="1"/>
</dbReference>
<keyword evidence="12" id="KW-1185">Reference proteome</keyword>
<dbReference type="Pfam" id="PF00931">
    <property type="entry name" value="NB-ARC"/>
    <property type="match status" value="1"/>
</dbReference>
<evidence type="ECO:0000256" key="4">
    <source>
        <dbReference type="ARBA" id="ARBA00023125"/>
    </source>
</evidence>
<dbReference type="RefSeq" id="WP_380512580.1">
    <property type="nucleotide sequence ID" value="NZ_JBHEZX010000010.1"/>
</dbReference>
<keyword evidence="2" id="KW-0902">Two-component regulatory system</keyword>
<dbReference type="CDD" id="cd15831">
    <property type="entry name" value="BTAD"/>
    <property type="match status" value="1"/>
</dbReference>
<feature type="compositionally biased region" description="Pro residues" evidence="7">
    <location>
        <begin position="265"/>
        <end position="283"/>
    </location>
</feature>
<evidence type="ECO:0000313" key="12">
    <source>
        <dbReference type="Proteomes" id="UP001592582"/>
    </source>
</evidence>
<evidence type="ECO:0000259" key="8">
    <source>
        <dbReference type="PROSITE" id="PS51755"/>
    </source>
</evidence>
<feature type="domain" description="OmpR/PhoB-type" evidence="8">
    <location>
        <begin position="4"/>
        <end position="109"/>
    </location>
</feature>
<comment type="caution">
    <text evidence="9">The sequence shown here is derived from an EMBL/GenBank/DDBJ whole genome shotgun (WGS) entry which is preliminary data.</text>
</comment>
<feature type="region of interest" description="Disordered" evidence="7">
    <location>
        <begin position="261"/>
        <end position="286"/>
    </location>
</feature>
<dbReference type="Proteomes" id="UP001592582">
    <property type="component" value="Unassembled WGS sequence"/>
</dbReference>
<evidence type="ECO:0000256" key="6">
    <source>
        <dbReference type="PROSITE-ProRule" id="PRU01091"/>
    </source>
</evidence>
<dbReference type="InterPro" id="IPR027417">
    <property type="entry name" value="P-loop_NTPase"/>
</dbReference>
<dbReference type="SMART" id="SM00028">
    <property type="entry name" value="TPR"/>
    <property type="match status" value="6"/>
</dbReference>
<dbReference type="SMART" id="SM00862">
    <property type="entry name" value="Trans_reg_C"/>
    <property type="match status" value="1"/>
</dbReference>
<dbReference type="PROSITE" id="PS51755">
    <property type="entry name" value="OMPR_PHOB"/>
    <property type="match status" value="1"/>
</dbReference>
<dbReference type="SUPFAM" id="SSF48452">
    <property type="entry name" value="TPR-like"/>
    <property type="match status" value="2"/>
</dbReference>
<dbReference type="PRINTS" id="PR00364">
    <property type="entry name" value="DISEASERSIST"/>
</dbReference>
<dbReference type="Gene3D" id="3.40.50.300">
    <property type="entry name" value="P-loop containing nucleotide triphosphate hydrolases"/>
    <property type="match status" value="1"/>
</dbReference>
<accession>A0ABV6VEI4</accession>